<accession>A0A914HEI5</accession>
<dbReference type="Gene3D" id="2.60.40.790">
    <property type="match status" value="1"/>
</dbReference>
<reference evidence="3" key="1">
    <citation type="submission" date="2022-11" db="UniProtKB">
        <authorList>
            <consortium name="WormBaseParasite"/>
        </authorList>
    </citation>
    <scope>IDENTIFICATION</scope>
</reference>
<keyword evidence="2" id="KW-1185">Reference proteome</keyword>
<dbReference type="PROSITE" id="PS51203">
    <property type="entry name" value="CS"/>
    <property type="match status" value="1"/>
</dbReference>
<proteinExistence type="predicted"/>
<evidence type="ECO:0000313" key="3">
    <source>
        <dbReference type="WBParaSite" id="Gr19_v10_g16781.t1"/>
    </source>
</evidence>
<organism evidence="2 3">
    <name type="scientific">Globodera rostochiensis</name>
    <name type="common">Golden nematode worm</name>
    <name type="synonym">Heterodera rostochiensis</name>
    <dbReference type="NCBI Taxonomy" id="31243"/>
    <lineage>
        <taxon>Eukaryota</taxon>
        <taxon>Metazoa</taxon>
        <taxon>Ecdysozoa</taxon>
        <taxon>Nematoda</taxon>
        <taxon>Chromadorea</taxon>
        <taxon>Rhabditida</taxon>
        <taxon>Tylenchina</taxon>
        <taxon>Tylenchomorpha</taxon>
        <taxon>Tylenchoidea</taxon>
        <taxon>Heteroderidae</taxon>
        <taxon>Heteroderinae</taxon>
        <taxon>Globodera</taxon>
    </lineage>
</organism>
<dbReference type="SUPFAM" id="SSF49764">
    <property type="entry name" value="HSP20-like chaperones"/>
    <property type="match status" value="1"/>
</dbReference>
<dbReference type="WBParaSite" id="Gr19_v10_g16781.t1">
    <property type="protein sequence ID" value="Gr19_v10_g16781.t1"/>
    <property type="gene ID" value="Gr19_v10_g16781"/>
</dbReference>
<dbReference type="Proteomes" id="UP000887572">
    <property type="component" value="Unplaced"/>
</dbReference>
<dbReference type="InterPro" id="IPR008978">
    <property type="entry name" value="HSP20-like_chaperone"/>
</dbReference>
<feature type="domain" description="CS" evidence="1">
    <location>
        <begin position="36"/>
        <end position="126"/>
    </location>
</feature>
<sequence length="155" mass="17428">MIPIAIKVNRAAQKTVDRHNRYGLSTTTNFGHPRETVWVRDDWYEQFGQVHISIYGRGTVRDGTHAESDGLKLKVTLVHAFGAKESVKEYNLYGEIVPSSCVMLISEKKVELVLKQLHREKWMKLCYDGGQDGAVCCDADDDGAFLELDDVVSPV</sequence>
<dbReference type="InterPro" id="IPR007052">
    <property type="entry name" value="CS_dom"/>
</dbReference>
<dbReference type="Pfam" id="PF04969">
    <property type="entry name" value="CS"/>
    <property type="match status" value="1"/>
</dbReference>
<evidence type="ECO:0000313" key="2">
    <source>
        <dbReference type="Proteomes" id="UP000887572"/>
    </source>
</evidence>
<name>A0A914HEI5_GLORO</name>
<protein>
    <submittedName>
        <fullName evidence="3">CS domain-containing protein</fullName>
    </submittedName>
</protein>
<dbReference type="CDD" id="cd06466">
    <property type="entry name" value="p23_CS_SGT1_like"/>
    <property type="match status" value="1"/>
</dbReference>
<evidence type="ECO:0000259" key="1">
    <source>
        <dbReference type="PROSITE" id="PS51203"/>
    </source>
</evidence>
<dbReference type="AlphaFoldDB" id="A0A914HEI5"/>